<organism evidence="7 8">
    <name type="scientific">Tepidiforma flava</name>
    <dbReference type="NCBI Taxonomy" id="3004094"/>
    <lineage>
        <taxon>Bacteria</taxon>
        <taxon>Bacillati</taxon>
        <taxon>Chloroflexota</taxon>
        <taxon>Tepidiformia</taxon>
        <taxon>Tepidiformales</taxon>
        <taxon>Tepidiformaceae</taxon>
        <taxon>Tepidiforma</taxon>
    </lineage>
</organism>
<evidence type="ECO:0000259" key="6">
    <source>
        <dbReference type="PROSITE" id="PS50234"/>
    </source>
</evidence>
<dbReference type="EMBL" id="CP115149">
    <property type="protein sequence ID" value="WBL36724.1"/>
    <property type="molecule type" value="Genomic_DNA"/>
</dbReference>
<dbReference type="InterPro" id="IPR036465">
    <property type="entry name" value="vWFA_dom_sf"/>
</dbReference>
<dbReference type="InterPro" id="IPR002035">
    <property type="entry name" value="VWF_A"/>
</dbReference>
<name>A0ABY7M9J2_9CHLR</name>
<dbReference type="Pfam" id="PF07584">
    <property type="entry name" value="BatA"/>
    <property type="match status" value="1"/>
</dbReference>
<dbReference type="RefSeq" id="WP_270057241.1">
    <property type="nucleotide sequence ID" value="NZ_CP115149.1"/>
</dbReference>
<dbReference type="InterPro" id="IPR050768">
    <property type="entry name" value="UPF0353/GerABKA_families"/>
</dbReference>
<sequence>MTGIDFATPGALALALLALPLLFVLRTRRRAAIPVSSAAALSGARPGPRLRLARALPALRVLAVVLLAVAVAGPRRGDARTIVPGEGVDIVLSLDLSSSMLQTFGDSTRLAVTKEVVREFIRTRENDRVGLVVFQQDALALSPPSTDYAALDRMVADLDSGLLPDGTGIGVGLAAALTMLQESTAASRVVILLTDGEHNAPSIRPEAAAALAAALNIRVYTIGVVSESPLERGREIDERLLRAIADQTGGRYFVASNPGQLQDVYDEISSLERSRITRDAFDDYDYFSPWFAGAAAALLALELALGGTVLRRSPG</sequence>
<evidence type="ECO:0000256" key="1">
    <source>
        <dbReference type="ARBA" id="ARBA00022475"/>
    </source>
</evidence>
<protein>
    <submittedName>
        <fullName evidence="7">VWA domain-containing protein</fullName>
    </submittedName>
</protein>
<evidence type="ECO:0000313" key="8">
    <source>
        <dbReference type="Proteomes" id="UP001212803"/>
    </source>
</evidence>
<evidence type="ECO:0000313" key="7">
    <source>
        <dbReference type="EMBL" id="WBL36724.1"/>
    </source>
</evidence>
<evidence type="ECO:0000256" key="5">
    <source>
        <dbReference type="SAM" id="Phobius"/>
    </source>
</evidence>
<feature type="domain" description="VWFA" evidence="6">
    <location>
        <begin position="89"/>
        <end position="268"/>
    </location>
</feature>
<feature type="transmembrane region" description="Helical" evidence="5">
    <location>
        <begin position="6"/>
        <end position="25"/>
    </location>
</feature>
<dbReference type="SUPFAM" id="SSF53300">
    <property type="entry name" value="vWA-like"/>
    <property type="match status" value="1"/>
</dbReference>
<dbReference type="Proteomes" id="UP001212803">
    <property type="component" value="Chromosome"/>
</dbReference>
<dbReference type="Pfam" id="PF00092">
    <property type="entry name" value="VWA"/>
    <property type="match status" value="1"/>
</dbReference>
<feature type="transmembrane region" description="Helical" evidence="5">
    <location>
        <begin position="290"/>
        <end position="310"/>
    </location>
</feature>
<evidence type="ECO:0000256" key="4">
    <source>
        <dbReference type="ARBA" id="ARBA00023136"/>
    </source>
</evidence>
<reference evidence="7 8" key="1">
    <citation type="journal article" date="2023" name="ISME J.">
        <title>Thermophilic Dehalococcoidia with unusual traits shed light on an unexpected past.</title>
        <authorList>
            <person name="Palmer M."/>
            <person name="Covington J.K."/>
            <person name="Zhou E.M."/>
            <person name="Thomas S.C."/>
            <person name="Habib N."/>
            <person name="Seymour C.O."/>
            <person name="Lai D."/>
            <person name="Johnston J."/>
            <person name="Hashimi A."/>
            <person name="Jiao J.Y."/>
            <person name="Muok A.R."/>
            <person name="Liu L."/>
            <person name="Xian W.D."/>
            <person name="Zhi X.Y."/>
            <person name="Li M.M."/>
            <person name="Silva L.P."/>
            <person name="Bowen B.P."/>
            <person name="Louie K."/>
            <person name="Briegel A."/>
            <person name="Pett-Ridge J."/>
            <person name="Weber P.K."/>
            <person name="Tocheva E.I."/>
            <person name="Woyke T."/>
            <person name="Northen T.R."/>
            <person name="Mayali X."/>
            <person name="Li W.J."/>
            <person name="Hedlund B.P."/>
        </authorList>
    </citation>
    <scope>NUCLEOTIDE SEQUENCE [LARGE SCALE GENOMIC DNA]</scope>
    <source>
        <strain evidence="7 8">YIM 72310</strain>
    </source>
</reference>
<keyword evidence="8" id="KW-1185">Reference proteome</keyword>
<proteinExistence type="predicted"/>
<dbReference type="PROSITE" id="PS50234">
    <property type="entry name" value="VWFA"/>
    <property type="match status" value="1"/>
</dbReference>
<keyword evidence="1" id="KW-1003">Cell membrane</keyword>
<dbReference type="PANTHER" id="PTHR22550:SF5">
    <property type="entry name" value="LEUCINE ZIPPER PROTEIN 4"/>
    <property type="match status" value="1"/>
</dbReference>
<dbReference type="PANTHER" id="PTHR22550">
    <property type="entry name" value="SPORE GERMINATION PROTEIN"/>
    <property type="match status" value="1"/>
</dbReference>
<dbReference type="SMART" id="SM00327">
    <property type="entry name" value="VWA"/>
    <property type="match status" value="1"/>
</dbReference>
<dbReference type="Gene3D" id="3.40.50.410">
    <property type="entry name" value="von Willebrand factor, type A domain"/>
    <property type="match status" value="1"/>
</dbReference>
<accession>A0ABY7M9J2</accession>
<evidence type="ECO:0000256" key="2">
    <source>
        <dbReference type="ARBA" id="ARBA00022692"/>
    </source>
</evidence>
<gene>
    <name evidence="7" type="ORF">O0235_03975</name>
</gene>
<keyword evidence="3 5" id="KW-1133">Transmembrane helix</keyword>
<dbReference type="InterPro" id="IPR024163">
    <property type="entry name" value="Aerotolerance_reg_N"/>
</dbReference>
<evidence type="ECO:0000256" key="3">
    <source>
        <dbReference type="ARBA" id="ARBA00022989"/>
    </source>
</evidence>
<keyword evidence="4 5" id="KW-0472">Membrane</keyword>
<keyword evidence="2 5" id="KW-0812">Transmembrane</keyword>